<evidence type="ECO:0000313" key="3">
    <source>
        <dbReference type="Proteomes" id="UP000651852"/>
    </source>
</evidence>
<reference evidence="2 3" key="1">
    <citation type="submission" date="2020-08" db="EMBL/GenBank/DDBJ databases">
        <title>Putative novel bacterial strains isolated from necrotic wheat leaf tissues caused by Xanthomonas translucens.</title>
        <authorList>
            <person name="Tambong J.T."/>
        </authorList>
    </citation>
    <scope>NUCLEOTIDE SEQUENCE [LARGE SCALE GENOMIC DNA]</scope>
    <source>
        <strain evidence="2 3">DOAB 1069</strain>
    </source>
</reference>
<dbReference type="EMBL" id="JACONW010000063">
    <property type="protein sequence ID" value="MBC3950973.1"/>
    <property type="molecule type" value="Genomic_DNA"/>
</dbReference>
<sequence length="942" mass="100671">MKMKQQTSRQPSQGPLPIVEVPFVPDDGKLPHDQWDQNLRVAVLNHPSFVAGTTIQLTLNSIGYGAPLPVAPEHVGDPSIRYTFELSKEDFPAGNPAVEVALNYKVQYPGSDDTSSSPFTYKLIFDKQPPGGDTLAYINFTPEQLAGIYPADIVDGNLRAVLSPWMGMALGDKLTPWLGSAAPDEVNIPDGLIPQAEVEIQQGGVGRPVTVLFPQSRLEALGDIPQHFGYQLKDALGNTSNIAPTREIPVHLQTPGINRPTSGNDAQPTPLVRRRQGTTLPQVVVTGARPRDGRLPKTMPGTRIAVTIPPPPVYRPAQTAQLLVNGFELADAIGPTVPIAATGDTTIYIEIADQPPLTPDKEPGVVWSLDYWLADPLAGTAGPSYKPLQIIFDTYAPGGNPPTPPAISFTPEQASGITEDDMESPTGGLKVHLASWYDTDYDDQVELWLGDGPLVGDGAYILPLPPLVTNPSGGIDVVFPRAELLAFTAGEIFFGYRVTDWAGNVSNLSSTTGINVYLSGVPGNLLAPLIPEAAPYNPADGSGSPLGSGLLVWDEANPTTTITIPAYDNPAVNDRIYIKWNTQTNIPPVTVLQGDIDDAGTNGYLLKTELQFKPYVLPDPGGDNIGIWYEVHSVNGSPAVESPRQWINVDLETPGGQPDPDPDTPEHENMQAPQLLSDFTGSVPNVISADAYTSPAKLTVFRAGAITPAQPIWRVGDKINFYWGADHTDDPAEVQVDAGNEATNIIIPIPATMISDNGPGSAIPLYYVISRELSPGNTSSAKSLITSLSVTSPNALPGGPGDLLAADLPQAVTIPGFPFKVIQHDVGHAGTMLRVPLRSVVNVAKGDYVSVNFVGRLSQSDPTAAPIEESRIKIDDHQINADDDILGYFEVPLPYSKTYFLCEGIATTDYTIRNAAGAKAALQQVTYFALYEPGQGCRLPTP</sequence>
<dbReference type="Proteomes" id="UP000651852">
    <property type="component" value="Unassembled WGS sequence"/>
</dbReference>
<dbReference type="RefSeq" id="WP_187521856.1">
    <property type="nucleotide sequence ID" value="NZ_JACONW010000063.1"/>
</dbReference>
<protein>
    <submittedName>
        <fullName evidence="2">Uncharacterized protein</fullName>
    </submittedName>
</protein>
<evidence type="ECO:0000313" key="2">
    <source>
        <dbReference type="EMBL" id="MBC3950973.1"/>
    </source>
</evidence>
<keyword evidence="3" id="KW-1185">Reference proteome</keyword>
<feature type="region of interest" description="Disordered" evidence="1">
    <location>
        <begin position="252"/>
        <end position="271"/>
    </location>
</feature>
<feature type="region of interest" description="Disordered" evidence="1">
    <location>
        <begin position="649"/>
        <end position="669"/>
    </location>
</feature>
<comment type="caution">
    <text evidence="2">The sequence shown here is derived from an EMBL/GenBank/DDBJ whole genome shotgun (WGS) entry which is preliminary data.</text>
</comment>
<gene>
    <name evidence="2" type="ORF">H8S59_14500</name>
</gene>
<name>A0ABR7B1E4_9PSED</name>
<feature type="compositionally biased region" description="Polar residues" evidence="1">
    <location>
        <begin position="255"/>
        <end position="267"/>
    </location>
</feature>
<proteinExistence type="predicted"/>
<evidence type="ECO:0000256" key="1">
    <source>
        <dbReference type="SAM" id="MobiDB-lite"/>
    </source>
</evidence>
<organism evidence="2 3">
    <name type="scientific">Pseudomonas folii</name>
    <dbReference type="NCBI Taxonomy" id="2762593"/>
    <lineage>
        <taxon>Bacteria</taxon>
        <taxon>Pseudomonadati</taxon>
        <taxon>Pseudomonadota</taxon>
        <taxon>Gammaproteobacteria</taxon>
        <taxon>Pseudomonadales</taxon>
        <taxon>Pseudomonadaceae</taxon>
        <taxon>Pseudomonas</taxon>
    </lineage>
</organism>
<accession>A0ABR7B1E4</accession>